<accession>A0A0G1ZGQ5</accession>
<name>A0A0G1ZGQ5_UNCK3</name>
<dbReference type="EMBL" id="LCRB01000001">
    <property type="protein sequence ID" value="KKW27082.1"/>
    <property type="molecule type" value="Genomic_DNA"/>
</dbReference>
<proteinExistence type="predicted"/>
<organism evidence="1 2">
    <name type="scientific">candidate division Kazan bacterium GW2011_GWB1_52_7</name>
    <dbReference type="NCBI Taxonomy" id="1620414"/>
    <lineage>
        <taxon>Bacteria</taxon>
        <taxon>Bacteria division Kazan-3B-28</taxon>
    </lineage>
</organism>
<dbReference type="Proteomes" id="UP000034913">
    <property type="component" value="Unassembled WGS sequence"/>
</dbReference>
<sequence length="81" mass="8510">MYFFQTRGFKIGLVIAAVVAVVLVVLFSEQIGNLLKFFGSKAEVGPAAVFNTWDGGTHVGTEAGADAQGDYATITVPETAQ</sequence>
<protein>
    <submittedName>
        <fullName evidence="1">Uncharacterized protein</fullName>
    </submittedName>
</protein>
<dbReference type="AlphaFoldDB" id="A0A0G1ZGQ5"/>
<reference evidence="1 2" key="1">
    <citation type="journal article" date="2015" name="Nature">
        <title>rRNA introns, odd ribosomes, and small enigmatic genomes across a large radiation of phyla.</title>
        <authorList>
            <person name="Brown C.T."/>
            <person name="Hug L.A."/>
            <person name="Thomas B.C."/>
            <person name="Sharon I."/>
            <person name="Castelle C.J."/>
            <person name="Singh A."/>
            <person name="Wilkins M.J."/>
            <person name="Williams K.H."/>
            <person name="Banfield J.F."/>
        </authorList>
    </citation>
    <scope>NUCLEOTIDE SEQUENCE [LARGE SCALE GENOMIC DNA]</scope>
</reference>
<evidence type="ECO:0000313" key="2">
    <source>
        <dbReference type="Proteomes" id="UP000034913"/>
    </source>
</evidence>
<evidence type="ECO:0000313" key="1">
    <source>
        <dbReference type="EMBL" id="KKW27082.1"/>
    </source>
</evidence>
<comment type="caution">
    <text evidence="1">The sequence shown here is derived from an EMBL/GenBank/DDBJ whole genome shotgun (WGS) entry which is preliminary data.</text>
</comment>
<gene>
    <name evidence="1" type="ORF">VF00_C0001G0017</name>
</gene>